<dbReference type="AlphaFoldDB" id="A0A432M985"/>
<gene>
    <name evidence="1" type="ORF">EKH80_02900</name>
</gene>
<name>A0A432M985_9GAMM</name>
<protein>
    <submittedName>
        <fullName evidence="1">Uncharacterized protein</fullName>
    </submittedName>
</protein>
<reference evidence="1 2" key="1">
    <citation type="submission" date="2018-12" db="EMBL/GenBank/DDBJ databases">
        <title>Dyella dinghuensis sp. nov. DHOA06 and Dyella choica sp. nov. 4M-K27, isolated from forest soil.</title>
        <authorList>
            <person name="Qiu L.-H."/>
            <person name="Gao Z.-H."/>
        </authorList>
    </citation>
    <scope>NUCLEOTIDE SEQUENCE [LARGE SCALE GENOMIC DNA]</scope>
    <source>
        <strain evidence="1 2">4M-K27</strain>
    </source>
</reference>
<dbReference type="RefSeq" id="WP_126683235.1">
    <property type="nucleotide sequence ID" value="NZ_RYYV01000002.1"/>
</dbReference>
<proteinExistence type="predicted"/>
<evidence type="ECO:0000313" key="1">
    <source>
        <dbReference type="EMBL" id="RUL78776.1"/>
    </source>
</evidence>
<accession>A0A432M985</accession>
<keyword evidence="2" id="KW-1185">Reference proteome</keyword>
<dbReference type="EMBL" id="RYYV01000002">
    <property type="protein sequence ID" value="RUL78776.1"/>
    <property type="molecule type" value="Genomic_DNA"/>
</dbReference>
<comment type="caution">
    <text evidence="1">The sequence shown here is derived from an EMBL/GenBank/DDBJ whole genome shotgun (WGS) entry which is preliminary data.</text>
</comment>
<evidence type="ECO:0000313" key="2">
    <source>
        <dbReference type="Proteomes" id="UP000274358"/>
    </source>
</evidence>
<dbReference type="OrthoDB" id="8903559at2"/>
<dbReference type="Proteomes" id="UP000274358">
    <property type="component" value="Unassembled WGS sequence"/>
</dbReference>
<organism evidence="1 2">
    <name type="scientific">Dyella choica</name>
    <dbReference type="NCBI Taxonomy" id="1927959"/>
    <lineage>
        <taxon>Bacteria</taxon>
        <taxon>Pseudomonadati</taxon>
        <taxon>Pseudomonadota</taxon>
        <taxon>Gammaproteobacteria</taxon>
        <taxon>Lysobacterales</taxon>
        <taxon>Rhodanobacteraceae</taxon>
        <taxon>Dyella</taxon>
    </lineage>
</organism>
<sequence length="404" mass="45868">MPAPLRVYLDSQDFSRLSAMHAEAAEYLPVKKALLDLRHRGVAEFVFSDIHIFECLPVEQTHGQEGQARIDVLVELCGRNNLPAFGNVIEYELKKLAAAKGYYRHPVRLSKDWFPEVEIDLSAFDRDTTMKVDAAKYQGTSRAQRRVALKNARKKRRSMTMEEANHAGLQDILARFPVRKADVPRMLGIFRGTVSQRELIHVIREGLSDVASFCRWIIEHWAEGESFVRILRDVAVNFHASMVWLYDEMRGLHQQAKGIHTGEEMSVLVGAMFEETRERFLSSGPGSLAEQLLSIDVPVRGLRMSPEETPSLYSAFDYLSRVLFQSAPEKNARNPRKKKPSDFLDGMHAIFLPMVDVFRADAQSQALLSQQGEKQRDKLAPSLKDLPAFIERKAASRAGKQQMD</sequence>